<dbReference type="SFLD" id="SFLDG01129">
    <property type="entry name" value="C1.5:_HAD__Beta-PGM__Phosphata"/>
    <property type="match status" value="1"/>
</dbReference>
<evidence type="ECO:0000313" key="2">
    <source>
        <dbReference type="Proteomes" id="UP000753724"/>
    </source>
</evidence>
<protein>
    <submittedName>
        <fullName evidence="1">HAD-IA family hydrolase</fullName>
    </submittedName>
</protein>
<sequence length="223" mass="24044">MPPAPLPRPSAVLFDMDGLIFDTERLYGIALRATADRLGLRDRITEAVEAQTIGLGWPETWKLLADVLGDAGDPLAFRQDWLAAFDRMTPTDLVMKPGVVELLDALDDLAIPRAVATGAYRAVASRFLDAHGLTTRFDAIITHEDYTRGKPAPDPFLTAAARLSVAPQACWALEDSANGIRSAHAAGMVAIMVPDLLQPAPDLAALCHHIAPDLHDVRARLIA</sequence>
<dbReference type="SFLD" id="SFLDS00003">
    <property type="entry name" value="Haloacid_Dehalogenase"/>
    <property type="match status" value="1"/>
</dbReference>
<comment type="caution">
    <text evidence="1">The sequence shown here is derived from an EMBL/GenBank/DDBJ whole genome shotgun (WGS) entry which is preliminary data.</text>
</comment>
<proteinExistence type="predicted"/>
<dbReference type="GO" id="GO:0016787">
    <property type="term" value="F:hydrolase activity"/>
    <property type="evidence" value="ECO:0007669"/>
    <property type="project" value="UniProtKB-KW"/>
</dbReference>
<keyword evidence="1" id="KW-0378">Hydrolase</keyword>
<dbReference type="EMBL" id="JAAAPO010000004">
    <property type="protein sequence ID" value="NBC37080.1"/>
    <property type="molecule type" value="Genomic_DNA"/>
</dbReference>
<dbReference type="Gene3D" id="3.40.50.1000">
    <property type="entry name" value="HAD superfamily/HAD-like"/>
    <property type="match status" value="1"/>
</dbReference>
<accession>A0ABW9XEW2</accession>
<dbReference type="Gene3D" id="1.10.150.240">
    <property type="entry name" value="Putative phosphatase, domain 2"/>
    <property type="match status" value="1"/>
</dbReference>
<organism evidence="1 2">
    <name type="scientific">Novosphingobium ovatum</name>
    <dbReference type="NCBI Taxonomy" id="1908523"/>
    <lineage>
        <taxon>Bacteria</taxon>
        <taxon>Pseudomonadati</taxon>
        <taxon>Pseudomonadota</taxon>
        <taxon>Alphaproteobacteria</taxon>
        <taxon>Sphingomonadales</taxon>
        <taxon>Sphingomonadaceae</taxon>
        <taxon>Novosphingobium</taxon>
    </lineage>
</organism>
<dbReference type="InterPro" id="IPR023214">
    <property type="entry name" value="HAD_sf"/>
</dbReference>
<dbReference type="InterPro" id="IPR023198">
    <property type="entry name" value="PGP-like_dom2"/>
</dbReference>
<name>A0ABW9XEW2_9SPHN</name>
<dbReference type="Proteomes" id="UP000753724">
    <property type="component" value="Unassembled WGS sequence"/>
</dbReference>
<dbReference type="InterPro" id="IPR036412">
    <property type="entry name" value="HAD-like_sf"/>
</dbReference>
<dbReference type="Pfam" id="PF00702">
    <property type="entry name" value="Hydrolase"/>
    <property type="match status" value="1"/>
</dbReference>
<dbReference type="SUPFAM" id="SSF56784">
    <property type="entry name" value="HAD-like"/>
    <property type="match status" value="1"/>
</dbReference>
<dbReference type="PANTHER" id="PTHR18901:SF38">
    <property type="entry name" value="PSEUDOURIDINE-5'-PHOSPHATASE"/>
    <property type="match status" value="1"/>
</dbReference>
<dbReference type="PANTHER" id="PTHR18901">
    <property type="entry name" value="2-DEOXYGLUCOSE-6-PHOSPHATE PHOSPHATASE 2"/>
    <property type="match status" value="1"/>
</dbReference>
<evidence type="ECO:0000313" key="1">
    <source>
        <dbReference type="EMBL" id="NBC37080.1"/>
    </source>
</evidence>
<reference evidence="2" key="1">
    <citation type="submission" date="2020-01" db="EMBL/GenBank/DDBJ databases">
        <title>Sphingomonas sp. strain CSW-10.</title>
        <authorList>
            <person name="Chen W.-M."/>
        </authorList>
    </citation>
    <scope>NUCLEOTIDE SEQUENCE [LARGE SCALE GENOMIC DNA]</scope>
    <source>
        <strain evidence="2">FSY-8</strain>
    </source>
</reference>
<dbReference type="InterPro" id="IPR006439">
    <property type="entry name" value="HAD-SF_hydro_IA"/>
</dbReference>
<dbReference type="CDD" id="cd07505">
    <property type="entry name" value="HAD_BPGM-like"/>
    <property type="match status" value="1"/>
</dbReference>
<keyword evidence="2" id="KW-1185">Reference proteome</keyword>
<gene>
    <name evidence="1" type="ORF">GTZ99_10980</name>
</gene>
<dbReference type="NCBIfam" id="TIGR01509">
    <property type="entry name" value="HAD-SF-IA-v3"/>
    <property type="match status" value="1"/>
</dbReference>